<dbReference type="SUPFAM" id="SSF111369">
    <property type="entry name" value="HlyD-like secretion proteins"/>
    <property type="match status" value="1"/>
</dbReference>
<keyword evidence="3" id="KW-1185">Reference proteome</keyword>
<name>A0A501XU08_9SPHN</name>
<dbReference type="GO" id="GO:1990281">
    <property type="term" value="C:efflux pump complex"/>
    <property type="evidence" value="ECO:0007669"/>
    <property type="project" value="TreeGrafter"/>
</dbReference>
<dbReference type="Gene3D" id="2.40.50.100">
    <property type="match status" value="1"/>
</dbReference>
<comment type="caution">
    <text evidence="2">The sequence shown here is derived from an EMBL/GenBank/DDBJ whole genome shotgun (WGS) entry which is preliminary data.</text>
</comment>
<dbReference type="OrthoDB" id="9806939at2"/>
<evidence type="ECO:0000313" key="3">
    <source>
        <dbReference type="Proteomes" id="UP000319897"/>
    </source>
</evidence>
<dbReference type="PANTHER" id="PTHR30469:SF15">
    <property type="entry name" value="HLYD FAMILY OF SECRETION PROTEINS"/>
    <property type="match status" value="1"/>
</dbReference>
<dbReference type="PANTHER" id="PTHR30469">
    <property type="entry name" value="MULTIDRUG RESISTANCE PROTEIN MDTA"/>
    <property type="match status" value="1"/>
</dbReference>
<evidence type="ECO:0000313" key="2">
    <source>
        <dbReference type="EMBL" id="TPE63975.1"/>
    </source>
</evidence>
<protein>
    <submittedName>
        <fullName evidence="2">Efflux RND transporter periplasmic adaptor subunit</fullName>
    </submittedName>
</protein>
<proteinExistence type="inferred from homology"/>
<dbReference type="InterPro" id="IPR006143">
    <property type="entry name" value="RND_pump_MFP"/>
</dbReference>
<reference evidence="2 3" key="1">
    <citation type="submission" date="2019-06" db="EMBL/GenBank/DDBJ databases">
        <authorList>
            <person name="Lee I."/>
            <person name="Jang G.I."/>
            <person name="Hwang C.Y."/>
        </authorList>
    </citation>
    <scope>NUCLEOTIDE SEQUENCE [LARGE SCALE GENOMIC DNA]</scope>
    <source>
        <strain evidence="2 3">PAMC 28131</strain>
    </source>
</reference>
<dbReference type="GO" id="GO:0015562">
    <property type="term" value="F:efflux transmembrane transporter activity"/>
    <property type="evidence" value="ECO:0007669"/>
    <property type="project" value="TreeGrafter"/>
</dbReference>
<dbReference type="NCBIfam" id="TIGR01730">
    <property type="entry name" value="RND_mfp"/>
    <property type="match status" value="1"/>
</dbReference>
<sequence>MTAGQLGALRRGHLRPVWAVALLLGAGLGLSACGADAPAADPAAAALPVTLHRVGSAGLVLETHASGTVRLRRETPLAFVSDGRVRTVSVREGDVVQGGQLLAQLDRVAIDAQAQAASVRTRQAESELRRQRELAAKGWVSKARVESAEATAEAARAELSGARFNQRFATINAPASGVILARLAEPGQTLAAGTPVLTLGEFSSGFVLRVPLPAGRVAALRRGDMAEVSFRDGAAPDMTARIIEIAGRADPATGTFQVEFGLPANPALRSGLIADVRLAGAGAQASGLAIPASALFGARADEGFVWRYDPATRKVKPQMLKLGRVTGDGVEVTSGLARGDLIVGAGVDRLMDGQLVKPVQTVAN</sequence>
<dbReference type="Gene3D" id="2.40.420.20">
    <property type="match status" value="1"/>
</dbReference>
<accession>A0A501XU08</accession>
<dbReference type="EMBL" id="VFSU01000011">
    <property type="protein sequence ID" value="TPE63975.1"/>
    <property type="molecule type" value="Genomic_DNA"/>
</dbReference>
<comment type="similarity">
    <text evidence="1">Belongs to the membrane fusion protein (MFP) (TC 8.A.1) family.</text>
</comment>
<dbReference type="AlphaFoldDB" id="A0A501XU08"/>
<dbReference type="Gene3D" id="2.40.30.170">
    <property type="match status" value="1"/>
</dbReference>
<dbReference type="Proteomes" id="UP000319897">
    <property type="component" value="Unassembled WGS sequence"/>
</dbReference>
<organism evidence="2 3">
    <name type="scientific">Sandaracinobacter neustonicus</name>
    <dbReference type="NCBI Taxonomy" id="1715348"/>
    <lineage>
        <taxon>Bacteria</taxon>
        <taxon>Pseudomonadati</taxon>
        <taxon>Pseudomonadota</taxon>
        <taxon>Alphaproteobacteria</taxon>
        <taxon>Sphingomonadales</taxon>
        <taxon>Sphingosinicellaceae</taxon>
        <taxon>Sandaracinobacter</taxon>
    </lineage>
</organism>
<evidence type="ECO:0000256" key="1">
    <source>
        <dbReference type="ARBA" id="ARBA00009477"/>
    </source>
</evidence>
<gene>
    <name evidence="2" type="ORF">FJQ54_03825</name>
</gene>
<dbReference type="RefSeq" id="WP_140927002.1">
    <property type="nucleotide sequence ID" value="NZ_VFSU01000011.1"/>
</dbReference>
<dbReference type="Gene3D" id="1.10.287.470">
    <property type="entry name" value="Helix hairpin bin"/>
    <property type="match status" value="1"/>
</dbReference>